<accession>Q23K19</accession>
<dbReference type="Proteomes" id="UP000009168">
    <property type="component" value="Unassembled WGS sequence"/>
</dbReference>
<dbReference type="KEGG" id="tet:TTHERM_00196150"/>
<dbReference type="GeneID" id="7825813"/>
<proteinExistence type="predicted"/>
<organism evidence="1 2">
    <name type="scientific">Tetrahymena thermophila (strain SB210)</name>
    <dbReference type="NCBI Taxonomy" id="312017"/>
    <lineage>
        <taxon>Eukaryota</taxon>
        <taxon>Sar</taxon>
        <taxon>Alveolata</taxon>
        <taxon>Ciliophora</taxon>
        <taxon>Intramacronucleata</taxon>
        <taxon>Oligohymenophorea</taxon>
        <taxon>Hymenostomatida</taxon>
        <taxon>Tetrahymenina</taxon>
        <taxon>Tetrahymenidae</taxon>
        <taxon>Tetrahymena</taxon>
    </lineage>
</organism>
<dbReference type="HOGENOM" id="CLU_815058_0_0_1"/>
<dbReference type="OrthoDB" id="313253at2759"/>
<dbReference type="RefSeq" id="XP_001017269.3">
    <property type="nucleotide sequence ID" value="XM_001017269.4"/>
</dbReference>
<name>Q23K19_TETTS</name>
<evidence type="ECO:0000313" key="2">
    <source>
        <dbReference type="Proteomes" id="UP000009168"/>
    </source>
</evidence>
<dbReference type="AlphaFoldDB" id="Q23K19"/>
<sequence>MSTLTHSVKFSEQPYSQNDKFQVHVPDLDEAANMHNGSIQQGNNSRVHQFKEEEQQARHQNAVLNNYSSYQPGASQIYSPHYAHHAKLQLQNDIEKQFNYSGSRLRSPHHNPQSKIQSKLRTNVYLDQQYNQFNGQSYYNNLEGEHCPEHCPHVHSKHSLHESRNALQKDSNSNKLLLYPQPYGSGAYTNQLQKRNIHAKTGNNFYNSNGSRQIYTSQESVRRSTNNNSTTFNSIMQNKRVQEKLREKLYFDERTKTVPKTTIKNGIIENIVSEGDVFMGNKQLMESIYKLKSLNLLKQHESHVNRYNGVGKFPFVFNDYHSKSTNNGYSRQEKGGYFFTR</sequence>
<dbReference type="eggNOG" id="ENOG502STIW">
    <property type="taxonomic scope" value="Eukaryota"/>
</dbReference>
<dbReference type="InParanoid" id="Q23K19"/>
<keyword evidence="2" id="KW-1185">Reference proteome</keyword>
<gene>
    <name evidence="1" type="ORF">TTHERM_00196150</name>
</gene>
<evidence type="ECO:0000313" key="1">
    <source>
        <dbReference type="EMBL" id="EAR97024.3"/>
    </source>
</evidence>
<reference evidence="2" key="1">
    <citation type="journal article" date="2006" name="PLoS Biol.">
        <title>Macronuclear genome sequence of the ciliate Tetrahymena thermophila, a model eukaryote.</title>
        <authorList>
            <person name="Eisen J.A."/>
            <person name="Coyne R.S."/>
            <person name="Wu M."/>
            <person name="Wu D."/>
            <person name="Thiagarajan M."/>
            <person name="Wortman J.R."/>
            <person name="Badger J.H."/>
            <person name="Ren Q."/>
            <person name="Amedeo P."/>
            <person name="Jones K.M."/>
            <person name="Tallon L.J."/>
            <person name="Delcher A.L."/>
            <person name="Salzberg S.L."/>
            <person name="Silva J.C."/>
            <person name="Haas B.J."/>
            <person name="Majoros W.H."/>
            <person name="Farzad M."/>
            <person name="Carlton J.M."/>
            <person name="Smith R.K. Jr."/>
            <person name="Garg J."/>
            <person name="Pearlman R.E."/>
            <person name="Karrer K.M."/>
            <person name="Sun L."/>
            <person name="Manning G."/>
            <person name="Elde N.C."/>
            <person name="Turkewitz A.P."/>
            <person name="Asai D.J."/>
            <person name="Wilkes D.E."/>
            <person name="Wang Y."/>
            <person name="Cai H."/>
            <person name="Collins K."/>
            <person name="Stewart B.A."/>
            <person name="Lee S.R."/>
            <person name="Wilamowska K."/>
            <person name="Weinberg Z."/>
            <person name="Ruzzo W.L."/>
            <person name="Wloga D."/>
            <person name="Gaertig J."/>
            <person name="Frankel J."/>
            <person name="Tsao C.-C."/>
            <person name="Gorovsky M.A."/>
            <person name="Keeling P.J."/>
            <person name="Waller R.F."/>
            <person name="Patron N.J."/>
            <person name="Cherry J.M."/>
            <person name="Stover N.A."/>
            <person name="Krieger C.J."/>
            <person name="del Toro C."/>
            <person name="Ryder H.F."/>
            <person name="Williamson S.C."/>
            <person name="Barbeau R.A."/>
            <person name="Hamilton E.P."/>
            <person name="Orias E."/>
        </authorList>
    </citation>
    <scope>NUCLEOTIDE SEQUENCE [LARGE SCALE GENOMIC DNA]</scope>
    <source>
        <strain evidence="2">SB210</strain>
    </source>
</reference>
<dbReference type="EMBL" id="GG662673">
    <property type="protein sequence ID" value="EAR97024.3"/>
    <property type="molecule type" value="Genomic_DNA"/>
</dbReference>
<protein>
    <submittedName>
        <fullName evidence="1">Uncharacterized protein</fullName>
    </submittedName>
</protein>